<evidence type="ECO:0000313" key="2">
    <source>
        <dbReference type="Proteomes" id="UP000239757"/>
    </source>
</evidence>
<organism evidence="1 2">
    <name type="scientific">Gossypium barbadense</name>
    <name type="common">Sea Island cotton</name>
    <name type="synonym">Hibiscus barbadensis</name>
    <dbReference type="NCBI Taxonomy" id="3634"/>
    <lineage>
        <taxon>Eukaryota</taxon>
        <taxon>Viridiplantae</taxon>
        <taxon>Streptophyta</taxon>
        <taxon>Embryophyta</taxon>
        <taxon>Tracheophyta</taxon>
        <taxon>Spermatophyta</taxon>
        <taxon>Magnoliopsida</taxon>
        <taxon>eudicotyledons</taxon>
        <taxon>Gunneridae</taxon>
        <taxon>Pentapetalae</taxon>
        <taxon>rosids</taxon>
        <taxon>malvids</taxon>
        <taxon>Malvales</taxon>
        <taxon>Malvaceae</taxon>
        <taxon>Malvoideae</taxon>
        <taxon>Gossypium</taxon>
    </lineage>
</organism>
<gene>
    <name evidence="1" type="ORF">GOBAR_AA10461</name>
</gene>
<accession>A0A2P5Y3R7</accession>
<name>A0A2P5Y3R7_GOSBA</name>
<reference evidence="1 2" key="1">
    <citation type="submission" date="2015-01" db="EMBL/GenBank/DDBJ databases">
        <title>Genome of allotetraploid Gossypium barbadense reveals genomic plasticity and fiber elongation in cotton evolution.</title>
        <authorList>
            <person name="Chen X."/>
            <person name="Liu X."/>
            <person name="Zhao B."/>
            <person name="Zheng H."/>
            <person name="Hu Y."/>
            <person name="Lu G."/>
            <person name="Yang C."/>
            <person name="Chen J."/>
            <person name="Shan C."/>
            <person name="Zhang L."/>
            <person name="Zhou Y."/>
            <person name="Wang L."/>
            <person name="Guo W."/>
            <person name="Bai Y."/>
            <person name="Ruan J."/>
            <person name="Shangguan X."/>
            <person name="Mao Y."/>
            <person name="Jiang J."/>
            <person name="Zhu Y."/>
            <person name="Lei J."/>
            <person name="Kang H."/>
            <person name="Chen S."/>
            <person name="He X."/>
            <person name="Wang R."/>
            <person name="Wang Y."/>
            <person name="Chen J."/>
            <person name="Wang L."/>
            <person name="Yu S."/>
            <person name="Wang B."/>
            <person name="Wei J."/>
            <person name="Song S."/>
            <person name="Lu X."/>
            <person name="Gao Z."/>
            <person name="Gu W."/>
            <person name="Deng X."/>
            <person name="Ma D."/>
            <person name="Wang S."/>
            <person name="Liang W."/>
            <person name="Fang L."/>
            <person name="Cai C."/>
            <person name="Zhu X."/>
            <person name="Zhou B."/>
            <person name="Zhang Y."/>
            <person name="Chen Z."/>
            <person name="Xu S."/>
            <person name="Zhu R."/>
            <person name="Wang S."/>
            <person name="Zhang T."/>
            <person name="Zhao G."/>
        </authorList>
    </citation>
    <scope>NUCLEOTIDE SEQUENCE [LARGE SCALE GENOMIC DNA]</scope>
    <source>
        <strain evidence="2">cv. Xinhai21</strain>
        <tissue evidence="1">Leaf</tissue>
    </source>
</reference>
<evidence type="ECO:0000313" key="1">
    <source>
        <dbReference type="EMBL" id="PPS10181.1"/>
    </source>
</evidence>
<sequence length="128" mass="14961">MEDEIANLRFTDEEEDVFREDPKASDYDIQFCLVGTYLTDNVFHFPSPRNTMVDLWHPIGEIAITNLGLQRYIRIRMEFRPSGIGDNVTRLMDLGSDKESSLIHIDERKTSKDFGKYDDSPRSFNYVM</sequence>
<dbReference type="Proteomes" id="UP000239757">
    <property type="component" value="Unassembled WGS sequence"/>
</dbReference>
<evidence type="ECO:0008006" key="3">
    <source>
        <dbReference type="Google" id="ProtNLM"/>
    </source>
</evidence>
<dbReference type="EMBL" id="KZ663760">
    <property type="protein sequence ID" value="PPS10181.1"/>
    <property type="molecule type" value="Genomic_DNA"/>
</dbReference>
<dbReference type="OrthoDB" id="1000188at2759"/>
<protein>
    <recommendedName>
        <fullName evidence="3">DUF4283 domain-containing protein</fullName>
    </recommendedName>
</protein>
<proteinExistence type="predicted"/>
<dbReference type="AlphaFoldDB" id="A0A2P5Y3R7"/>